<dbReference type="PATRIC" id="fig|1139996.3.peg.1254"/>
<dbReference type="RefSeq" id="WP_016175071.1">
    <property type="nucleotide sequence ID" value="NZ_KE136389.1"/>
</dbReference>
<keyword evidence="1" id="KW-0472">Membrane</keyword>
<dbReference type="AlphaFoldDB" id="S0JAJ0"/>
<evidence type="ECO:0000313" key="3">
    <source>
        <dbReference type="Proteomes" id="UP000014136"/>
    </source>
</evidence>
<feature type="transmembrane region" description="Helical" evidence="1">
    <location>
        <begin position="38"/>
        <end position="55"/>
    </location>
</feature>
<dbReference type="OrthoDB" id="2233065at2"/>
<dbReference type="Pfam" id="PF17255">
    <property type="entry name" value="EbsA"/>
    <property type="match status" value="1"/>
</dbReference>
<organism evidence="2 3">
    <name type="scientific">Enterococcus saccharolyticus subsp. saccharolyticus ATCC 43076</name>
    <dbReference type="NCBI Taxonomy" id="1139996"/>
    <lineage>
        <taxon>Bacteria</taxon>
        <taxon>Bacillati</taxon>
        <taxon>Bacillota</taxon>
        <taxon>Bacilli</taxon>
        <taxon>Lactobacillales</taxon>
        <taxon>Enterococcaceae</taxon>
        <taxon>Enterococcus</taxon>
    </lineage>
</organism>
<dbReference type="InterPro" id="IPR020215">
    <property type="entry name" value="EbsA-like"/>
</dbReference>
<name>S0JAJ0_9ENTE</name>
<keyword evidence="3" id="KW-1185">Reference proteome</keyword>
<protein>
    <recommendedName>
        <fullName evidence="4">Pore-forming protein</fullName>
    </recommendedName>
</protein>
<proteinExistence type="predicted"/>
<sequence length="133" mass="16313">MKYKIRWQLEHALAVIYWSIAFIALFFSLIFALEKAEIHFKSFLFLLLFLVLVYLSRKRWLMLDKNGIQVTYARFWKKDFFTYQDIKQFRFLENKIEIDLPKETLEFKVNKKMLPLFKEESKEIIPIYLQKEG</sequence>
<accession>S0JAJ0</accession>
<gene>
    <name evidence="2" type="ORF">OMQ_01274</name>
</gene>
<comment type="caution">
    <text evidence="2">The sequence shown here is derived from an EMBL/GenBank/DDBJ whole genome shotgun (WGS) entry which is preliminary data.</text>
</comment>
<keyword evidence="1" id="KW-1133">Transmembrane helix</keyword>
<keyword evidence="1" id="KW-0812">Transmembrane</keyword>
<dbReference type="EMBL" id="AHYT01000004">
    <property type="protein sequence ID" value="EOT29322.1"/>
    <property type="molecule type" value="Genomic_DNA"/>
</dbReference>
<dbReference type="HOGENOM" id="CLU_135677_1_0_9"/>
<dbReference type="Proteomes" id="UP000014136">
    <property type="component" value="Unassembled WGS sequence"/>
</dbReference>
<dbReference type="eggNOG" id="ENOG50349T2">
    <property type="taxonomic scope" value="Bacteria"/>
</dbReference>
<reference evidence="2 3" key="1">
    <citation type="submission" date="2013-03" db="EMBL/GenBank/DDBJ databases">
        <title>The Genome Sequence of Enterococcus saccharolyticus ATCC_43076 (Illumina only assembly).</title>
        <authorList>
            <consortium name="The Broad Institute Genomics Platform"/>
            <consortium name="The Broad Institute Genome Sequencing Center for Infectious Disease"/>
            <person name="Earl A."/>
            <person name="Russ C."/>
            <person name="Gilmore M."/>
            <person name="Surin D."/>
            <person name="Walker B."/>
            <person name="Young S."/>
            <person name="Zeng Q."/>
            <person name="Gargeya S."/>
            <person name="Fitzgerald M."/>
            <person name="Haas B."/>
            <person name="Abouelleil A."/>
            <person name="Allen A.W."/>
            <person name="Alvarado L."/>
            <person name="Arachchi H.M."/>
            <person name="Berlin A.M."/>
            <person name="Chapman S.B."/>
            <person name="Gainer-Dewar J."/>
            <person name="Goldberg J."/>
            <person name="Griggs A."/>
            <person name="Gujja S."/>
            <person name="Hansen M."/>
            <person name="Howarth C."/>
            <person name="Imamovic A."/>
            <person name="Ireland A."/>
            <person name="Larimer J."/>
            <person name="McCowan C."/>
            <person name="Murphy C."/>
            <person name="Pearson M."/>
            <person name="Poon T.W."/>
            <person name="Priest M."/>
            <person name="Roberts A."/>
            <person name="Saif S."/>
            <person name="Shea T."/>
            <person name="Sisk P."/>
            <person name="Sykes S."/>
            <person name="Wortman J."/>
            <person name="Nusbaum C."/>
            <person name="Birren B."/>
        </authorList>
    </citation>
    <scope>NUCLEOTIDE SEQUENCE [LARGE SCALE GENOMIC DNA]</scope>
    <source>
        <strain evidence="2 3">ATCC 43076</strain>
    </source>
</reference>
<dbReference type="STRING" id="41997.RV16_GL000295"/>
<evidence type="ECO:0000313" key="2">
    <source>
        <dbReference type="EMBL" id="EOT29322.1"/>
    </source>
</evidence>
<feature type="transmembrane region" description="Helical" evidence="1">
    <location>
        <begin position="12"/>
        <end position="32"/>
    </location>
</feature>
<evidence type="ECO:0008006" key="4">
    <source>
        <dbReference type="Google" id="ProtNLM"/>
    </source>
</evidence>
<evidence type="ECO:0000256" key="1">
    <source>
        <dbReference type="SAM" id="Phobius"/>
    </source>
</evidence>